<dbReference type="PANTHER" id="PTHR35091:SF2">
    <property type="entry name" value="FLAGELLAR PROTEIN FLIL"/>
    <property type="match status" value="1"/>
</dbReference>
<evidence type="ECO:0000256" key="8">
    <source>
        <dbReference type="SAM" id="MobiDB-lite"/>
    </source>
</evidence>
<gene>
    <name evidence="9" type="ORF">MNBD_NITROSPIRAE01-696</name>
</gene>
<dbReference type="Pfam" id="PF03748">
    <property type="entry name" value="FliL"/>
    <property type="match status" value="1"/>
</dbReference>
<evidence type="ECO:0008006" key="10">
    <source>
        <dbReference type="Google" id="ProtNLM"/>
    </source>
</evidence>
<dbReference type="GO" id="GO:0009425">
    <property type="term" value="C:bacterial-type flagellum basal body"/>
    <property type="evidence" value="ECO:0007669"/>
    <property type="project" value="InterPro"/>
</dbReference>
<evidence type="ECO:0000256" key="7">
    <source>
        <dbReference type="ARBA" id="ARBA00023136"/>
    </source>
</evidence>
<comment type="subcellular location">
    <subcellularLocation>
        <location evidence="1">Cell membrane</location>
        <topology evidence="1">Single-pass membrane protein</topology>
    </subcellularLocation>
</comment>
<dbReference type="PANTHER" id="PTHR35091">
    <property type="entry name" value="FLAGELLAR PROTEIN FLIL"/>
    <property type="match status" value="1"/>
</dbReference>
<organism evidence="9">
    <name type="scientific">hydrothermal vent metagenome</name>
    <dbReference type="NCBI Taxonomy" id="652676"/>
    <lineage>
        <taxon>unclassified sequences</taxon>
        <taxon>metagenomes</taxon>
        <taxon>ecological metagenomes</taxon>
    </lineage>
</organism>
<keyword evidence="3" id="KW-0145">Chemotaxis</keyword>
<proteinExistence type="predicted"/>
<dbReference type="GO" id="GO:0006935">
    <property type="term" value="P:chemotaxis"/>
    <property type="evidence" value="ECO:0007669"/>
    <property type="project" value="UniProtKB-KW"/>
</dbReference>
<evidence type="ECO:0000256" key="1">
    <source>
        <dbReference type="ARBA" id="ARBA00004162"/>
    </source>
</evidence>
<keyword evidence="6" id="KW-1133">Transmembrane helix</keyword>
<feature type="region of interest" description="Disordered" evidence="8">
    <location>
        <begin position="32"/>
        <end position="64"/>
    </location>
</feature>
<evidence type="ECO:0000256" key="2">
    <source>
        <dbReference type="ARBA" id="ARBA00022475"/>
    </source>
</evidence>
<protein>
    <recommendedName>
        <fullName evidence="10">Flagellar protein FliL</fullName>
    </recommendedName>
</protein>
<reference evidence="9" key="1">
    <citation type="submission" date="2018-06" db="EMBL/GenBank/DDBJ databases">
        <authorList>
            <person name="Zhirakovskaya E."/>
        </authorList>
    </citation>
    <scope>NUCLEOTIDE SEQUENCE</scope>
</reference>
<sequence>MKMIIIGLVVGLGIGGGVFFFMKGQAPASVAEAPRAAPSEEGEEGAAAERVADAEPGGDGPKDDGGIYELEPFIVNLADITKVRYLKITVKLDLVRSKHAEDLNNNLPQIRDTLILLLSSKDFAAIRTVEGKMELRDEILQRVNAIFRSNKVKMAYFTDFVTQ</sequence>
<dbReference type="GO" id="GO:0071978">
    <property type="term" value="P:bacterial-type flagellum-dependent swarming motility"/>
    <property type="evidence" value="ECO:0007669"/>
    <property type="project" value="TreeGrafter"/>
</dbReference>
<keyword evidence="7" id="KW-0472">Membrane</keyword>
<evidence type="ECO:0000256" key="4">
    <source>
        <dbReference type="ARBA" id="ARBA00022692"/>
    </source>
</evidence>
<dbReference type="EMBL" id="UOGF01000060">
    <property type="protein sequence ID" value="VAX30421.1"/>
    <property type="molecule type" value="Genomic_DNA"/>
</dbReference>
<keyword evidence="2" id="KW-1003">Cell membrane</keyword>
<name>A0A3B1CVA0_9ZZZZ</name>
<dbReference type="AlphaFoldDB" id="A0A3B1CVA0"/>
<evidence type="ECO:0000313" key="9">
    <source>
        <dbReference type="EMBL" id="VAX30421.1"/>
    </source>
</evidence>
<accession>A0A3B1CVA0</accession>
<dbReference type="InterPro" id="IPR005503">
    <property type="entry name" value="FliL"/>
</dbReference>
<evidence type="ECO:0000256" key="6">
    <source>
        <dbReference type="ARBA" id="ARBA00022989"/>
    </source>
</evidence>
<evidence type="ECO:0000256" key="3">
    <source>
        <dbReference type="ARBA" id="ARBA00022500"/>
    </source>
</evidence>
<dbReference type="GO" id="GO:0005886">
    <property type="term" value="C:plasma membrane"/>
    <property type="evidence" value="ECO:0007669"/>
    <property type="project" value="UniProtKB-SubCell"/>
</dbReference>
<evidence type="ECO:0000256" key="5">
    <source>
        <dbReference type="ARBA" id="ARBA00022779"/>
    </source>
</evidence>
<keyword evidence="4" id="KW-0812">Transmembrane</keyword>
<keyword evidence="5" id="KW-0283">Flagellar rotation</keyword>